<organism evidence="2">
    <name type="scientific">uncultured Rubrobacteraceae bacterium</name>
    <dbReference type="NCBI Taxonomy" id="349277"/>
    <lineage>
        <taxon>Bacteria</taxon>
        <taxon>Bacillati</taxon>
        <taxon>Actinomycetota</taxon>
        <taxon>Rubrobacteria</taxon>
        <taxon>Rubrobacterales</taxon>
        <taxon>Rubrobacteraceae</taxon>
        <taxon>environmental samples</taxon>
    </lineage>
</organism>
<sequence>AHTARPHIHRAQHVRRGAGLLREKAPPARRGYAARTVGGPGGRGPAREAAPDRRQPGAAGGEVRGLLLGGGRRAHRGRGGQGPRRGDLGRRVLEANSATNSAPYDCSRAWQKRRDSPAPADPTICTWV</sequence>
<evidence type="ECO:0000256" key="1">
    <source>
        <dbReference type="SAM" id="MobiDB-lite"/>
    </source>
</evidence>
<dbReference type="AlphaFoldDB" id="A0A6J4P6F4"/>
<dbReference type="EMBL" id="CADCUW010000204">
    <property type="protein sequence ID" value="CAA9407553.1"/>
    <property type="molecule type" value="Genomic_DNA"/>
</dbReference>
<proteinExistence type="predicted"/>
<reference evidence="2" key="1">
    <citation type="submission" date="2020-02" db="EMBL/GenBank/DDBJ databases">
        <authorList>
            <person name="Meier V. D."/>
        </authorList>
    </citation>
    <scope>NUCLEOTIDE SEQUENCE</scope>
    <source>
        <strain evidence="2">AVDCRST_MAG01</strain>
    </source>
</reference>
<feature type="non-terminal residue" evidence="2">
    <location>
        <position position="128"/>
    </location>
</feature>
<gene>
    <name evidence="2" type="ORF">AVDCRST_MAG01-01-1411</name>
</gene>
<feature type="compositionally biased region" description="Basic and acidic residues" evidence="1">
    <location>
        <begin position="84"/>
        <end position="93"/>
    </location>
</feature>
<feature type="non-terminal residue" evidence="2">
    <location>
        <position position="1"/>
    </location>
</feature>
<name>A0A6J4P6F4_9ACTN</name>
<protein>
    <submittedName>
        <fullName evidence="2">Uncharacterized protein</fullName>
    </submittedName>
</protein>
<feature type="compositionally biased region" description="Gly residues" evidence="1">
    <location>
        <begin position="58"/>
        <end position="71"/>
    </location>
</feature>
<feature type="compositionally biased region" description="Basic residues" evidence="1">
    <location>
        <begin position="1"/>
        <end position="16"/>
    </location>
</feature>
<feature type="compositionally biased region" description="Basic and acidic residues" evidence="1">
    <location>
        <begin position="45"/>
        <end position="55"/>
    </location>
</feature>
<feature type="region of interest" description="Disordered" evidence="1">
    <location>
        <begin position="1"/>
        <end position="128"/>
    </location>
</feature>
<accession>A0A6J4P6F4</accession>
<evidence type="ECO:0000313" key="2">
    <source>
        <dbReference type="EMBL" id="CAA9407553.1"/>
    </source>
</evidence>